<sequence>MDALLPMLPFYFTVEFIRSHKGNRLILYNGYTYYGVPSKTAKQRWRCSTHVPQGCRAFIITINEELTYCNEQHNHEPNYKDFRY</sequence>
<dbReference type="AlphaFoldDB" id="A0A922M6U7"/>
<name>A0A922M6U7_SPOEX</name>
<evidence type="ECO:0000313" key="6">
    <source>
        <dbReference type="Proteomes" id="UP000814243"/>
    </source>
</evidence>
<evidence type="ECO:0000256" key="1">
    <source>
        <dbReference type="ARBA" id="ARBA00022723"/>
    </source>
</evidence>
<evidence type="ECO:0000313" key="5">
    <source>
        <dbReference type="EMBL" id="KAH9631452.1"/>
    </source>
</evidence>
<proteinExistence type="predicted"/>
<keyword evidence="2" id="KW-0863">Zinc-finger</keyword>
<keyword evidence="3" id="KW-0862">Zinc</keyword>
<evidence type="ECO:0000256" key="2">
    <source>
        <dbReference type="ARBA" id="ARBA00022771"/>
    </source>
</evidence>
<feature type="domain" description="FLYWCH-type" evidence="4">
    <location>
        <begin position="16"/>
        <end position="75"/>
    </location>
</feature>
<dbReference type="Proteomes" id="UP000814243">
    <property type="component" value="Unassembled WGS sequence"/>
</dbReference>
<protein>
    <recommendedName>
        <fullName evidence="4">FLYWCH-type domain-containing protein</fullName>
    </recommendedName>
</protein>
<dbReference type="Gene3D" id="2.20.25.240">
    <property type="match status" value="1"/>
</dbReference>
<organism evidence="5 6">
    <name type="scientific">Spodoptera exigua</name>
    <name type="common">Beet armyworm</name>
    <name type="synonym">Noctua fulgens</name>
    <dbReference type="NCBI Taxonomy" id="7107"/>
    <lineage>
        <taxon>Eukaryota</taxon>
        <taxon>Metazoa</taxon>
        <taxon>Ecdysozoa</taxon>
        <taxon>Arthropoda</taxon>
        <taxon>Hexapoda</taxon>
        <taxon>Insecta</taxon>
        <taxon>Pterygota</taxon>
        <taxon>Neoptera</taxon>
        <taxon>Endopterygota</taxon>
        <taxon>Lepidoptera</taxon>
        <taxon>Glossata</taxon>
        <taxon>Ditrysia</taxon>
        <taxon>Noctuoidea</taxon>
        <taxon>Noctuidae</taxon>
        <taxon>Amphipyrinae</taxon>
        <taxon>Spodoptera</taxon>
    </lineage>
</organism>
<gene>
    <name evidence="5" type="ORF">HF086_014297</name>
</gene>
<reference evidence="5" key="1">
    <citation type="journal article" date="2021" name="G3 (Bethesda)">
        <title>Genome and transcriptome analysis of the beet armyworm Spodoptera exigua reveals targets for pest control. .</title>
        <authorList>
            <person name="Simon S."/>
            <person name="Breeschoten T."/>
            <person name="Jansen H.J."/>
            <person name="Dirks R.P."/>
            <person name="Schranz M.E."/>
            <person name="Ros V.I.D."/>
        </authorList>
    </citation>
    <scope>NUCLEOTIDE SEQUENCE</scope>
    <source>
        <strain evidence="5">TB_SE_WUR_2020</strain>
    </source>
</reference>
<dbReference type="Pfam" id="PF04500">
    <property type="entry name" value="FLYWCH"/>
    <property type="match status" value="1"/>
</dbReference>
<accession>A0A922M6U7</accession>
<dbReference type="EMBL" id="JACEFF010000759">
    <property type="protein sequence ID" value="KAH9631452.1"/>
    <property type="molecule type" value="Genomic_DNA"/>
</dbReference>
<evidence type="ECO:0000256" key="3">
    <source>
        <dbReference type="ARBA" id="ARBA00022833"/>
    </source>
</evidence>
<keyword evidence="1" id="KW-0479">Metal-binding</keyword>
<dbReference type="InterPro" id="IPR007588">
    <property type="entry name" value="Znf_FLYWCH"/>
</dbReference>
<dbReference type="GO" id="GO:0008270">
    <property type="term" value="F:zinc ion binding"/>
    <property type="evidence" value="ECO:0007669"/>
    <property type="project" value="UniProtKB-KW"/>
</dbReference>
<comment type="caution">
    <text evidence="5">The sequence shown here is derived from an EMBL/GenBank/DDBJ whole genome shotgun (WGS) entry which is preliminary data.</text>
</comment>
<evidence type="ECO:0000259" key="4">
    <source>
        <dbReference type="Pfam" id="PF04500"/>
    </source>
</evidence>